<feature type="compositionally biased region" description="Polar residues" evidence="1">
    <location>
        <begin position="359"/>
        <end position="368"/>
    </location>
</feature>
<dbReference type="GeneID" id="19209087"/>
<evidence type="ECO:0000256" key="1">
    <source>
        <dbReference type="SAM" id="MobiDB-lite"/>
    </source>
</evidence>
<feature type="compositionally biased region" description="Basic and acidic residues" evidence="1">
    <location>
        <begin position="857"/>
        <end position="866"/>
    </location>
</feature>
<feature type="region of interest" description="Disordered" evidence="1">
    <location>
        <begin position="804"/>
        <end position="866"/>
    </location>
</feature>
<proteinExistence type="predicted"/>
<dbReference type="AlphaFoldDB" id="A0A5M3MQV4"/>
<evidence type="ECO:0000313" key="3">
    <source>
        <dbReference type="Proteomes" id="UP000053558"/>
    </source>
</evidence>
<dbReference type="EMBL" id="JH711578">
    <property type="protein sequence ID" value="EIW81447.1"/>
    <property type="molecule type" value="Genomic_DNA"/>
</dbReference>
<dbReference type="KEGG" id="cput:CONPUDRAFT_73176"/>
<sequence>MQVIDFANDDATLFAHTKKRGRKPKNSGLAPPPAASEHAAAAAPCADSSDGDTDADESDESDSDAPRTKRWTMPDQLAFLTARSDTYIGHVRDETTDDFWPEIYGEWFVEFPERPRGLRHLELSKMNEKQRRIYRKAVVKRKKQLHTWFRWHTKPELTASRAIHKSSTLLDNIIIPRTRVHTNVEIYTRLFYDDRVGPSLLKDPDYPGPADNNHLQFVRKHVAALLERDKDDPLVKEKIAGHREAAAEFKAKKEAGEPLEDELELITTLARNMPGSIKEILTLSSQKIAGGRSTGLCASVIMGVRDPMSGRMTVGSIHVGTTPDNKSFGHVSALWDQMEKEYDTWAETATPPKPLFIQHASTSRGGDNSTKKGVGKAEGDNESGRGGEEGTVQSATLYTLPTDEFSDDVSASGNASGPLELPSRPLSSPTFPEHGDAPLALPSQPSTSPPFPEHGDCNVLLAPILGFVGEHMPLRDEAAQPANDTSMIQGKPQRMGFVIPPKAYASHSGSTASVTGSTGSTDPSLGTIEDFDWSWMEGIDWSSVSQDANPLSSNQPSTSPLNTLWTEQSHILAQPNSTTSLVSAVSSIATSEPLFPLGEGLASYPPASAAYSQIPFTHPEISPSHGQTGTTYSELPFAHGEAFTPYLQTGDPYSQMMQTPLIHQQNMSPLQDTSNFNSNAPNSYGLQTSQALGFGFEPVLAPYPSFEGLPVHAPSPVLPHPQHSPDSTGVSHSSPLGSLNPSTIHVSITQEPQIRHSTSQMQHLEPAHETSRVNDPIDLADASTAVDTREGNDSINIPEAEAILGGSTRTRSGRTSKPSLRRTKDNEIGANARPPQDGENVMGSKRRAGENQPGGAKKYEGKKGLI</sequence>
<dbReference type="Proteomes" id="UP000053558">
    <property type="component" value="Unassembled WGS sequence"/>
</dbReference>
<protein>
    <submittedName>
        <fullName evidence="2">Uncharacterized protein</fullName>
    </submittedName>
</protein>
<feature type="region of interest" description="Disordered" evidence="1">
    <location>
        <begin position="15"/>
        <end position="70"/>
    </location>
</feature>
<feature type="compositionally biased region" description="Basic residues" evidence="1">
    <location>
        <begin position="16"/>
        <end position="25"/>
    </location>
</feature>
<evidence type="ECO:0000313" key="2">
    <source>
        <dbReference type="EMBL" id="EIW81447.1"/>
    </source>
</evidence>
<name>A0A5M3MQV4_CONPW</name>
<dbReference type="RefSeq" id="XP_007768324.1">
    <property type="nucleotide sequence ID" value="XM_007770134.1"/>
</dbReference>
<reference evidence="3" key="1">
    <citation type="journal article" date="2012" name="Science">
        <title>The Paleozoic origin of enzymatic lignin decomposition reconstructed from 31 fungal genomes.</title>
        <authorList>
            <person name="Floudas D."/>
            <person name="Binder M."/>
            <person name="Riley R."/>
            <person name="Barry K."/>
            <person name="Blanchette R.A."/>
            <person name="Henrissat B."/>
            <person name="Martinez A.T."/>
            <person name="Otillar R."/>
            <person name="Spatafora J.W."/>
            <person name="Yadav J.S."/>
            <person name="Aerts A."/>
            <person name="Benoit I."/>
            <person name="Boyd A."/>
            <person name="Carlson A."/>
            <person name="Copeland A."/>
            <person name="Coutinho P.M."/>
            <person name="de Vries R.P."/>
            <person name="Ferreira P."/>
            <person name="Findley K."/>
            <person name="Foster B."/>
            <person name="Gaskell J."/>
            <person name="Glotzer D."/>
            <person name="Gorecki P."/>
            <person name="Heitman J."/>
            <person name="Hesse C."/>
            <person name="Hori C."/>
            <person name="Igarashi K."/>
            <person name="Jurgens J.A."/>
            <person name="Kallen N."/>
            <person name="Kersten P."/>
            <person name="Kohler A."/>
            <person name="Kuees U."/>
            <person name="Kumar T.K.A."/>
            <person name="Kuo A."/>
            <person name="LaButti K."/>
            <person name="Larrondo L.F."/>
            <person name="Lindquist E."/>
            <person name="Ling A."/>
            <person name="Lombard V."/>
            <person name="Lucas S."/>
            <person name="Lundell T."/>
            <person name="Martin R."/>
            <person name="McLaughlin D.J."/>
            <person name="Morgenstern I."/>
            <person name="Morin E."/>
            <person name="Murat C."/>
            <person name="Nagy L.G."/>
            <person name="Nolan M."/>
            <person name="Ohm R.A."/>
            <person name="Patyshakuliyeva A."/>
            <person name="Rokas A."/>
            <person name="Ruiz-Duenas F.J."/>
            <person name="Sabat G."/>
            <person name="Salamov A."/>
            <person name="Samejima M."/>
            <person name="Schmutz J."/>
            <person name="Slot J.C."/>
            <person name="St John F."/>
            <person name="Stenlid J."/>
            <person name="Sun H."/>
            <person name="Sun S."/>
            <person name="Syed K."/>
            <person name="Tsang A."/>
            <person name="Wiebenga A."/>
            <person name="Young D."/>
            <person name="Pisabarro A."/>
            <person name="Eastwood D.C."/>
            <person name="Martin F."/>
            <person name="Cullen D."/>
            <person name="Grigoriev I.V."/>
            <person name="Hibbett D.S."/>
        </authorList>
    </citation>
    <scope>NUCLEOTIDE SEQUENCE [LARGE SCALE GENOMIC DNA]</scope>
    <source>
        <strain evidence="3">RWD-64-598 SS2</strain>
    </source>
</reference>
<dbReference type="OrthoDB" id="2693411at2759"/>
<feature type="region of interest" description="Disordered" evidence="1">
    <location>
        <begin position="356"/>
        <end position="391"/>
    </location>
</feature>
<comment type="caution">
    <text evidence="2">The sequence shown here is derived from an EMBL/GenBank/DDBJ whole genome shotgun (WGS) entry which is preliminary data.</text>
</comment>
<feature type="region of interest" description="Disordered" evidence="1">
    <location>
        <begin position="404"/>
        <end position="453"/>
    </location>
</feature>
<feature type="compositionally biased region" description="Low complexity" evidence="1">
    <location>
        <begin position="35"/>
        <end position="48"/>
    </location>
</feature>
<feature type="compositionally biased region" description="Low complexity" evidence="1">
    <location>
        <begin position="416"/>
        <end position="429"/>
    </location>
</feature>
<feature type="compositionally biased region" description="Low complexity" evidence="1">
    <location>
        <begin position="805"/>
        <end position="816"/>
    </location>
</feature>
<gene>
    <name evidence="2" type="ORF">CONPUDRAFT_73176</name>
</gene>
<accession>A0A5M3MQV4</accession>
<feature type="compositionally biased region" description="Acidic residues" evidence="1">
    <location>
        <begin position="49"/>
        <end position="63"/>
    </location>
</feature>
<keyword evidence="3" id="KW-1185">Reference proteome</keyword>
<feature type="compositionally biased region" description="Basic and acidic residues" evidence="1">
    <location>
        <begin position="375"/>
        <end position="388"/>
    </location>
</feature>
<organism evidence="2 3">
    <name type="scientific">Coniophora puteana (strain RWD-64-598)</name>
    <name type="common">Brown rot fungus</name>
    <dbReference type="NCBI Taxonomy" id="741705"/>
    <lineage>
        <taxon>Eukaryota</taxon>
        <taxon>Fungi</taxon>
        <taxon>Dikarya</taxon>
        <taxon>Basidiomycota</taxon>
        <taxon>Agaricomycotina</taxon>
        <taxon>Agaricomycetes</taxon>
        <taxon>Agaricomycetidae</taxon>
        <taxon>Boletales</taxon>
        <taxon>Coniophorineae</taxon>
        <taxon>Coniophoraceae</taxon>
        <taxon>Coniophora</taxon>
    </lineage>
</organism>
<feature type="region of interest" description="Disordered" evidence="1">
    <location>
        <begin position="714"/>
        <end position="776"/>
    </location>
</feature>
<feature type="compositionally biased region" description="Polar residues" evidence="1">
    <location>
        <begin position="724"/>
        <end position="762"/>
    </location>
</feature>